<feature type="signal peptide" evidence="7">
    <location>
        <begin position="1"/>
        <end position="28"/>
    </location>
</feature>
<keyword evidence="5" id="KW-0472">Membrane</keyword>
<name>A0A0C2Y778_HEBCY</name>
<dbReference type="Pfam" id="PF01822">
    <property type="entry name" value="WSC"/>
    <property type="match status" value="2"/>
</dbReference>
<evidence type="ECO:0000313" key="9">
    <source>
        <dbReference type="EMBL" id="KIM45683.1"/>
    </source>
</evidence>
<evidence type="ECO:0000256" key="6">
    <source>
        <dbReference type="ARBA" id="ARBA00023180"/>
    </source>
</evidence>
<evidence type="ECO:0000256" key="2">
    <source>
        <dbReference type="ARBA" id="ARBA00022692"/>
    </source>
</evidence>
<dbReference type="HOGENOM" id="CLU_038070_0_0_1"/>
<gene>
    <name evidence="9" type="ORF">M413DRAFT_24830</name>
</gene>
<keyword evidence="6" id="KW-0325">Glycoprotein</keyword>
<evidence type="ECO:0000256" key="1">
    <source>
        <dbReference type="ARBA" id="ARBA00004167"/>
    </source>
</evidence>
<proteinExistence type="predicted"/>
<comment type="subcellular location">
    <subcellularLocation>
        <location evidence="1">Membrane</location>
        <topology evidence="1">Single-pass membrane protein</topology>
    </subcellularLocation>
</comment>
<evidence type="ECO:0000313" key="10">
    <source>
        <dbReference type="Proteomes" id="UP000053424"/>
    </source>
</evidence>
<feature type="chain" id="PRO_5002159329" description="WSC domain-containing protein" evidence="7">
    <location>
        <begin position="29"/>
        <end position="449"/>
    </location>
</feature>
<dbReference type="STRING" id="686832.A0A0C2Y778"/>
<feature type="domain" description="WSC" evidence="8">
    <location>
        <begin position="44"/>
        <end position="138"/>
    </location>
</feature>
<dbReference type="SMART" id="SM00321">
    <property type="entry name" value="WSC"/>
    <property type="match status" value="2"/>
</dbReference>
<keyword evidence="4" id="KW-1133">Transmembrane helix</keyword>
<dbReference type="OrthoDB" id="5985073at2759"/>
<dbReference type="PANTHER" id="PTHR24269:SF16">
    <property type="entry name" value="PROTEIN SLG1"/>
    <property type="match status" value="1"/>
</dbReference>
<dbReference type="AlphaFoldDB" id="A0A0C2Y778"/>
<reference evidence="9 10" key="1">
    <citation type="submission" date="2014-04" db="EMBL/GenBank/DDBJ databases">
        <authorList>
            <consortium name="DOE Joint Genome Institute"/>
            <person name="Kuo A."/>
            <person name="Gay G."/>
            <person name="Dore J."/>
            <person name="Kohler A."/>
            <person name="Nagy L.G."/>
            <person name="Floudas D."/>
            <person name="Copeland A."/>
            <person name="Barry K.W."/>
            <person name="Cichocki N."/>
            <person name="Veneault-Fourrey C."/>
            <person name="LaButti K."/>
            <person name="Lindquist E.A."/>
            <person name="Lipzen A."/>
            <person name="Lundell T."/>
            <person name="Morin E."/>
            <person name="Murat C."/>
            <person name="Sun H."/>
            <person name="Tunlid A."/>
            <person name="Henrissat B."/>
            <person name="Grigoriev I.V."/>
            <person name="Hibbett D.S."/>
            <person name="Martin F."/>
            <person name="Nordberg H.P."/>
            <person name="Cantor M.N."/>
            <person name="Hua S.X."/>
        </authorList>
    </citation>
    <scope>NUCLEOTIDE SEQUENCE [LARGE SCALE GENOMIC DNA]</scope>
    <source>
        <strain evidence="10">h7</strain>
    </source>
</reference>
<evidence type="ECO:0000256" key="7">
    <source>
        <dbReference type="SAM" id="SignalP"/>
    </source>
</evidence>
<evidence type="ECO:0000256" key="3">
    <source>
        <dbReference type="ARBA" id="ARBA00022729"/>
    </source>
</evidence>
<dbReference type="Proteomes" id="UP000053424">
    <property type="component" value="Unassembled WGS sequence"/>
</dbReference>
<dbReference type="InterPro" id="IPR051836">
    <property type="entry name" value="Kremen_rcpt"/>
</dbReference>
<dbReference type="PROSITE" id="PS51212">
    <property type="entry name" value="WSC"/>
    <property type="match status" value="2"/>
</dbReference>
<reference evidence="10" key="2">
    <citation type="submission" date="2015-01" db="EMBL/GenBank/DDBJ databases">
        <title>Evolutionary Origins and Diversification of the Mycorrhizal Mutualists.</title>
        <authorList>
            <consortium name="DOE Joint Genome Institute"/>
            <consortium name="Mycorrhizal Genomics Consortium"/>
            <person name="Kohler A."/>
            <person name="Kuo A."/>
            <person name="Nagy L.G."/>
            <person name="Floudas D."/>
            <person name="Copeland A."/>
            <person name="Barry K.W."/>
            <person name="Cichocki N."/>
            <person name="Veneault-Fourrey C."/>
            <person name="LaButti K."/>
            <person name="Lindquist E.A."/>
            <person name="Lipzen A."/>
            <person name="Lundell T."/>
            <person name="Morin E."/>
            <person name="Murat C."/>
            <person name="Riley R."/>
            <person name="Ohm R."/>
            <person name="Sun H."/>
            <person name="Tunlid A."/>
            <person name="Henrissat B."/>
            <person name="Grigoriev I.V."/>
            <person name="Hibbett D.S."/>
            <person name="Martin F."/>
        </authorList>
    </citation>
    <scope>NUCLEOTIDE SEQUENCE [LARGE SCALE GENOMIC DNA]</scope>
    <source>
        <strain evidence="10">h7</strain>
    </source>
</reference>
<protein>
    <recommendedName>
        <fullName evidence="8">WSC domain-containing protein</fullName>
    </recommendedName>
</protein>
<dbReference type="InterPro" id="IPR002889">
    <property type="entry name" value="WSC_carb-bd"/>
</dbReference>
<dbReference type="EMBL" id="KN831772">
    <property type="protein sequence ID" value="KIM45683.1"/>
    <property type="molecule type" value="Genomic_DNA"/>
</dbReference>
<keyword evidence="10" id="KW-1185">Reference proteome</keyword>
<sequence>MFRFEANSVSKALLLPAVLSIEIRFAWASPSANLNARQASLPAGWSSFGCYTDSTSSRTLRTASYTSVNSMTIESCLAFCTPAGYQYAGLEYARECYCDNIIHSPSTPANAADCNMPCTGNTAEFCGAGDRINLYSRGATVTSILSSSSTSTTVVSTPTPTIVRQVGTWDYKGCYVDIGPRVLSHQLNNVAGGVTAETCTAACKSAGYGLAGLEYGQECWCDNYLPYGDPAPDSQCNKPCVADTSELCGTGNRLAVYQDSSATPISPDTCITGRSFFNFHLQAVPVNSAGGALAGGVTRQIYAVTLNFNLENTVQYTILSTCNNCPVSFYNFGMSNAIVTPYGLFGPPEPIAPVVGSTQVFISYSATPITPYAGFCAKPNPISPNGTFIGFPALSVSGHSDKWALCTNTTAAGRVDIVYSPIAGSPDYSLSGCQNVVLQMSQPYAFIQP</sequence>
<evidence type="ECO:0000256" key="5">
    <source>
        <dbReference type="ARBA" id="ARBA00023136"/>
    </source>
</evidence>
<keyword evidence="3 7" id="KW-0732">Signal</keyword>
<dbReference type="GO" id="GO:0005886">
    <property type="term" value="C:plasma membrane"/>
    <property type="evidence" value="ECO:0007669"/>
    <property type="project" value="TreeGrafter"/>
</dbReference>
<keyword evidence="2" id="KW-0812">Transmembrane</keyword>
<evidence type="ECO:0000259" key="8">
    <source>
        <dbReference type="PROSITE" id="PS51212"/>
    </source>
</evidence>
<dbReference type="PANTHER" id="PTHR24269">
    <property type="entry name" value="KREMEN PROTEIN"/>
    <property type="match status" value="1"/>
</dbReference>
<organism evidence="9 10">
    <name type="scientific">Hebeloma cylindrosporum</name>
    <dbReference type="NCBI Taxonomy" id="76867"/>
    <lineage>
        <taxon>Eukaryota</taxon>
        <taxon>Fungi</taxon>
        <taxon>Dikarya</taxon>
        <taxon>Basidiomycota</taxon>
        <taxon>Agaricomycotina</taxon>
        <taxon>Agaricomycetes</taxon>
        <taxon>Agaricomycetidae</taxon>
        <taxon>Agaricales</taxon>
        <taxon>Agaricineae</taxon>
        <taxon>Hymenogastraceae</taxon>
        <taxon>Hebeloma</taxon>
    </lineage>
</organism>
<feature type="domain" description="WSC" evidence="8">
    <location>
        <begin position="168"/>
        <end position="260"/>
    </location>
</feature>
<accession>A0A0C2Y778</accession>
<evidence type="ECO:0000256" key="4">
    <source>
        <dbReference type="ARBA" id="ARBA00022989"/>
    </source>
</evidence>